<name>A0A1R1XYZ7_9FUNG</name>
<organism evidence="2 3">
    <name type="scientific">Smittium culicis</name>
    <dbReference type="NCBI Taxonomy" id="133412"/>
    <lineage>
        <taxon>Eukaryota</taxon>
        <taxon>Fungi</taxon>
        <taxon>Fungi incertae sedis</taxon>
        <taxon>Zoopagomycota</taxon>
        <taxon>Kickxellomycotina</taxon>
        <taxon>Harpellomycetes</taxon>
        <taxon>Harpellales</taxon>
        <taxon>Legeriomycetaceae</taxon>
        <taxon>Smittium</taxon>
    </lineage>
</organism>
<proteinExistence type="predicted"/>
<sequence length="107" mass="12020">MNDSGEIPSCMTTSIIVPVPKKGDMKDPDNYRGISLMPTIIKLLAKVEPNFTLSLSHQFGFNADWMLRWGDIWHERSQMQAHTVRNRQGNPTGCQCRKISGHGAHQG</sequence>
<reference evidence="2 3" key="1">
    <citation type="submission" date="2017-01" db="EMBL/GenBank/DDBJ databases">
        <authorList>
            <person name="Mah S.A."/>
            <person name="Swanson W.J."/>
            <person name="Moy G.W."/>
            <person name="Vacquier V.D."/>
        </authorList>
    </citation>
    <scope>NUCLEOTIDE SEQUENCE [LARGE SCALE GENOMIC DNA]</scope>
    <source>
        <strain evidence="2 3">GSMNP</strain>
    </source>
</reference>
<dbReference type="Proteomes" id="UP000187283">
    <property type="component" value="Unassembled WGS sequence"/>
</dbReference>
<comment type="caution">
    <text evidence="2">The sequence shown here is derived from an EMBL/GenBank/DDBJ whole genome shotgun (WGS) entry which is preliminary data.</text>
</comment>
<evidence type="ECO:0000313" key="3">
    <source>
        <dbReference type="Proteomes" id="UP000187283"/>
    </source>
</evidence>
<feature type="region of interest" description="Disordered" evidence="1">
    <location>
        <begin position="84"/>
        <end position="107"/>
    </location>
</feature>
<protein>
    <submittedName>
        <fullName evidence="2">Uncharacterized protein</fullName>
    </submittedName>
</protein>
<dbReference type="AlphaFoldDB" id="A0A1R1XYZ7"/>
<evidence type="ECO:0000256" key="1">
    <source>
        <dbReference type="SAM" id="MobiDB-lite"/>
    </source>
</evidence>
<keyword evidence="3" id="KW-1185">Reference proteome</keyword>
<accession>A0A1R1XYZ7</accession>
<gene>
    <name evidence="2" type="ORF">AYI70_g4436</name>
</gene>
<dbReference type="OrthoDB" id="412006at2759"/>
<feature type="compositionally biased region" description="Polar residues" evidence="1">
    <location>
        <begin position="84"/>
        <end position="93"/>
    </location>
</feature>
<evidence type="ECO:0000313" key="2">
    <source>
        <dbReference type="EMBL" id="OMJ19912.1"/>
    </source>
</evidence>
<dbReference type="EMBL" id="LSSN01001367">
    <property type="protein sequence ID" value="OMJ19912.1"/>
    <property type="molecule type" value="Genomic_DNA"/>
</dbReference>